<name>X1QG64_9ZZZZ</name>
<proteinExistence type="predicted"/>
<dbReference type="InterPro" id="IPR021799">
    <property type="entry name" value="PIN-like_prokaryotic"/>
</dbReference>
<dbReference type="Pfam" id="PF11848">
    <property type="entry name" value="DUF3368"/>
    <property type="match status" value="1"/>
</dbReference>
<sequence length="112" mass="12964">MNLIILDADELIKVGKIGLLSLLAESYNCIISKEVFKEAIERGKKYFHEDAFILESYINQGTVKIMRTKQNLKAKKLRFRVNDLTSIRGKRDIGINLLFQPLDFLRAQIHEV</sequence>
<reference evidence="1" key="1">
    <citation type="journal article" date="2014" name="Front. Microbiol.">
        <title>High frequency of phylogenetically diverse reductive dehalogenase-homologous genes in deep subseafloor sedimentary metagenomes.</title>
        <authorList>
            <person name="Kawai M."/>
            <person name="Futagami T."/>
            <person name="Toyoda A."/>
            <person name="Takaki Y."/>
            <person name="Nishi S."/>
            <person name="Hori S."/>
            <person name="Arai W."/>
            <person name="Tsubouchi T."/>
            <person name="Morono Y."/>
            <person name="Uchiyama I."/>
            <person name="Ito T."/>
            <person name="Fujiyama A."/>
            <person name="Inagaki F."/>
            <person name="Takami H."/>
        </authorList>
    </citation>
    <scope>NUCLEOTIDE SEQUENCE</scope>
    <source>
        <strain evidence="1">Expedition CK06-06</strain>
    </source>
</reference>
<comment type="caution">
    <text evidence="1">The sequence shown here is derived from an EMBL/GenBank/DDBJ whole genome shotgun (WGS) entry which is preliminary data.</text>
</comment>
<organism evidence="1">
    <name type="scientific">marine sediment metagenome</name>
    <dbReference type="NCBI Taxonomy" id="412755"/>
    <lineage>
        <taxon>unclassified sequences</taxon>
        <taxon>metagenomes</taxon>
        <taxon>ecological metagenomes</taxon>
    </lineage>
</organism>
<evidence type="ECO:0000313" key="1">
    <source>
        <dbReference type="EMBL" id="GAI42274.1"/>
    </source>
</evidence>
<dbReference type="EMBL" id="BARV01030517">
    <property type="protein sequence ID" value="GAI42274.1"/>
    <property type="molecule type" value="Genomic_DNA"/>
</dbReference>
<gene>
    <name evidence="1" type="ORF">S06H3_48466</name>
</gene>
<dbReference type="AlphaFoldDB" id="X1QG64"/>
<protein>
    <submittedName>
        <fullName evidence="1">Uncharacterized protein</fullName>
    </submittedName>
</protein>
<accession>X1QG64</accession>